<dbReference type="InterPro" id="IPR027417">
    <property type="entry name" value="P-loop_NTPase"/>
</dbReference>
<evidence type="ECO:0000313" key="11">
    <source>
        <dbReference type="EMBL" id="CBH46963.1"/>
    </source>
</evidence>
<dbReference type="PROSITE" id="PS50929">
    <property type="entry name" value="ABC_TM1F"/>
    <property type="match status" value="1"/>
</dbReference>
<dbReference type="SUPFAM" id="SSF90123">
    <property type="entry name" value="ABC transporter transmembrane region"/>
    <property type="match status" value="1"/>
</dbReference>
<feature type="transmembrane region" description="Helical" evidence="8">
    <location>
        <begin position="262"/>
        <end position="290"/>
    </location>
</feature>
<evidence type="ECO:0000259" key="9">
    <source>
        <dbReference type="PROSITE" id="PS50893"/>
    </source>
</evidence>
<dbReference type="InterPro" id="IPR011527">
    <property type="entry name" value="ABC1_TM_dom"/>
</dbReference>
<evidence type="ECO:0000256" key="2">
    <source>
        <dbReference type="ARBA" id="ARBA00022692"/>
    </source>
</evidence>
<dbReference type="GO" id="GO:0005886">
    <property type="term" value="C:plasma membrane"/>
    <property type="evidence" value="ECO:0007669"/>
    <property type="project" value="UniProtKB-SubCell"/>
</dbReference>
<dbReference type="Gene3D" id="3.40.50.300">
    <property type="entry name" value="P-loop containing nucleotide triphosphate hydrolases"/>
    <property type="match status" value="1"/>
</dbReference>
<evidence type="ECO:0000256" key="5">
    <source>
        <dbReference type="ARBA" id="ARBA00022989"/>
    </source>
</evidence>
<feature type="transmembrane region" description="Helical" evidence="8">
    <location>
        <begin position="84"/>
        <end position="102"/>
    </location>
</feature>
<feature type="transmembrane region" description="Helical" evidence="8">
    <location>
        <begin position="39"/>
        <end position="72"/>
    </location>
</feature>
<dbReference type="Pfam" id="PF00664">
    <property type="entry name" value="ABC_membrane"/>
    <property type="match status" value="1"/>
</dbReference>
<feature type="transmembrane region" description="Helical" evidence="8">
    <location>
        <begin position="154"/>
        <end position="177"/>
    </location>
</feature>
<keyword evidence="5 8" id="KW-1133">Transmembrane helix</keyword>
<dbReference type="Proteomes" id="UP001154400">
    <property type="component" value="Chromosome"/>
</dbReference>
<keyword evidence="2 8" id="KW-0812">Transmembrane</keyword>
<dbReference type="Gene3D" id="1.20.1560.10">
    <property type="entry name" value="ABC transporter type 1, transmembrane domain"/>
    <property type="match status" value="1"/>
</dbReference>
<feature type="transmembrane region" description="Helical" evidence="8">
    <location>
        <begin position="183"/>
        <end position="203"/>
    </location>
</feature>
<dbReference type="InterPro" id="IPR039421">
    <property type="entry name" value="Type_1_exporter"/>
</dbReference>
<dbReference type="AlphaFoldDB" id="A0A3S5Y372"/>
<dbReference type="GO" id="GO:0042883">
    <property type="term" value="P:cysteine transport"/>
    <property type="evidence" value="ECO:0007669"/>
    <property type="project" value="InterPro"/>
</dbReference>
<evidence type="ECO:0000256" key="7">
    <source>
        <dbReference type="SAM" id="MobiDB-lite"/>
    </source>
</evidence>
<evidence type="ECO:0000313" key="12">
    <source>
        <dbReference type="Proteomes" id="UP000006892"/>
    </source>
</evidence>
<dbReference type="SMART" id="SM00382">
    <property type="entry name" value="AAA"/>
    <property type="match status" value="1"/>
</dbReference>
<evidence type="ECO:0000256" key="3">
    <source>
        <dbReference type="ARBA" id="ARBA00022741"/>
    </source>
</evidence>
<evidence type="ECO:0000256" key="1">
    <source>
        <dbReference type="ARBA" id="ARBA00004651"/>
    </source>
</evidence>
<name>A0A3S5Y372_RHOH1</name>
<sequence>MTIESDRPARAPRRAGRGDRRRSGPVDPRLWKYSASARGYLILTVVLSAVNVAMVIVSAVLIGTILAGVITSDRRSIADWRTDLLWLAAAVVVRVSAAWLHARYAHRAANRVVAELEVEVLESATRMSPRDLDPRRDEIATVLTRGIRGLAPYLTGYLPALILAATLTPATFVVIALQDLTAAMIVVITLPLIPVFMILIGLLTKGKSEANLGAMTRLSGQLMDLLAGLPTLRALGREHGPAARVRELGDAHRKTTMSSLRVAFLSSMVLEMLATLSVALIAVSIGLRLVFGNMELEPGIVALILAPEVYLPLRMVGMQFHAAEDGLAAADKAFAVIDEAPARREAGTGSEVPADNSVELVGVSVHSRSGLAPHRLDVSCRPGQVTVLTGANGSGKSTALQVILGLAEPAEGAVRVGGVDVAYLDRTRWWDRIAWLPQHPVLVPGTLGDNLALVGPVDPGSDALHRACRATGFDAVLAELPRGWDTVVGVGGTGLSLGQRQRLALTRLLVSPRPVLLLDEPTAHLDDDTERTVLTSLRDLAGKGRTVVVVGHRPTVLAAGDRVVRVEAQQEVGAQQHES</sequence>
<dbReference type="InterPro" id="IPR003439">
    <property type="entry name" value="ABC_transporter-like_ATP-bd"/>
</dbReference>
<keyword evidence="3" id="KW-0547">Nucleotide-binding</keyword>
<accession>A0A3S5Y372</accession>
<evidence type="ECO:0000256" key="6">
    <source>
        <dbReference type="ARBA" id="ARBA00023136"/>
    </source>
</evidence>
<comment type="subcellular location">
    <subcellularLocation>
        <location evidence="1">Cell membrane</location>
        <topology evidence="1">Multi-pass membrane protein</topology>
    </subcellularLocation>
</comment>
<feature type="region of interest" description="Disordered" evidence="7">
    <location>
        <begin position="1"/>
        <end position="24"/>
    </location>
</feature>
<reference evidence="11" key="1">
    <citation type="journal article" date="2010" name="PLoS Genet.">
        <title>The genome of a pathogenic rhodococcus: cooptive virulence underpinned by key gene acquisitions.</title>
        <authorList>
            <person name="Letek M."/>
            <person name="Gonzalez P."/>
            <person name="Macarthur I."/>
            <person name="Rodriguez H."/>
            <person name="Freeman T.C."/>
            <person name="Valero-Rello A."/>
            <person name="Blanco M."/>
            <person name="Buckley T."/>
            <person name="Cherevach I."/>
            <person name="Fahey R."/>
            <person name="Hapeshi A."/>
            <person name="Holdstock J."/>
            <person name="Leadon D."/>
            <person name="Navas J."/>
            <person name="Ocampo A."/>
            <person name="Quail M.A."/>
            <person name="Sanders M."/>
            <person name="Scortti M.M."/>
            <person name="Prescott J.F."/>
            <person name="Fogarty U."/>
            <person name="Meijer W.G."/>
            <person name="Parkhill J."/>
            <person name="Bentley S.D."/>
            <person name="Vazquez-Boland J.A."/>
        </authorList>
    </citation>
    <scope>NUCLEOTIDE SEQUENCE [LARGE SCALE GENOMIC DNA]</scope>
    <source>
        <strain evidence="11 12">103S</strain>
    </source>
</reference>
<feature type="domain" description="ABC transporter" evidence="9">
    <location>
        <begin position="358"/>
        <end position="579"/>
    </location>
</feature>
<dbReference type="GO" id="GO:0005524">
    <property type="term" value="F:ATP binding"/>
    <property type="evidence" value="ECO:0007669"/>
    <property type="project" value="UniProtKB-KW"/>
</dbReference>
<evidence type="ECO:0000256" key="4">
    <source>
        <dbReference type="ARBA" id="ARBA00022840"/>
    </source>
</evidence>
<evidence type="ECO:0000259" key="10">
    <source>
        <dbReference type="PROSITE" id="PS50929"/>
    </source>
</evidence>
<gene>
    <name evidence="11" type="ordered locus">REQ_08500</name>
</gene>
<dbReference type="PANTHER" id="PTHR24221">
    <property type="entry name" value="ATP-BINDING CASSETTE SUB-FAMILY B"/>
    <property type="match status" value="1"/>
</dbReference>
<dbReference type="CDD" id="cd18584">
    <property type="entry name" value="ABC_6TM_AarD_CydD"/>
    <property type="match status" value="1"/>
</dbReference>
<dbReference type="KEGG" id="req:REQ_08500"/>
<dbReference type="GO" id="GO:0140359">
    <property type="term" value="F:ABC-type transporter activity"/>
    <property type="evidence" value="ECO:0007669"/>
    <property type="project" value="InterPro"/>
</dbReference>
<organism evidence="11">
    <name type="scientific">Rhodococcus hoagii (strain 103S)</name>
    <name type="common">Rhodococcus equi</name>
    <dbReference type="NCBI Taxonomy" id="685727"/>
    <lineage>
        <taxon>Bacteria</taxon>
        <taxon>Bacillati</taxon>
        <taxon>Actinomycetota</taxon>
        <taxon>Actinomycetes</taxon>
        <taxon>Mycobacteriales</taxon>
        <taxon>Nocardiaceae</taxon>
        <taxon>Prescottella</taxon>
    </lineage>
</organism>
<dbReference type="Pfam" id="PF00005">
    <property type="entry name" value="ABC_tran"/>
    <property type="match status" value="1"/>
</dbReference>
<protein>
    <submittedName>
        <fullName evidence="11">ABC transporter ATPase subunit</fullName>
    </submittedName>
</protein>
<dbReference type="InterPro" id="IPR036640">
    <property type="entry name" value="ABC1_TM_sf"/>
</dbReference>
<keyword evidence="6 8" id="KW-0472">Membrane</keyword>
<dbReference type="InterPro" id="IPR003593">
    <property type="entry name" value="AAA+_ATPase"/>
</dbReference>
<dbReference type="PANTHER" id="PTHR24221:SF590">
    <property type="entry name" value="COMPONENT LINKED WITH THE ASSEMBLY OF CYTOCHROME' TRANSPORT TRANSMEMBRANE ATP-BINDING PROTEIN ABC TRANSPORTER CYDD-RELATED"/>
    <property type="match status" value="1"/>
</dbReference>
<dbReference type="RefSeq" id="WP_013414958.1">
    <property type="nucleotide sequence ID" value="NC_014659.1"/>
</dbReference>
<evidence type="ECO:0000256" key="8">
    <source>
        <dbReference type="SAM" id="Phobius"/>
    </source>
</evidence>
<dbReference type="EMBL" id="FN563149">
    <property type="protein sequence ID" value="CBH46963.1"/>
    <property type="molecule type" value="Genomic_DNA"/>
</dbReference>
<proteinExistence type="predicted"/>
<feature type="domain" description="ABC transmembrane type-1" evidence="10">
    <location>
        <begin position="42"/>
        <end position="325"/>
    </location>
</feature>
<dbReference type="PROSITE" id="PS50893">
    <property type="entry name" value="ABC_TRANSPORTER_2"/>
    <property type="match status" value="1"/>
</dbReference>
<dbReference type="SUPFAM" id="SSF52540">
    <property type="entry name" value="P-loop containing nucleoside triphosphate hydrolases"/>
    <property type="match status" value="1"/>
</dbReference>
<keyword evidence="4" id="KW-0067">ATP-binding</keyword>
<dbReference type="InterPro" id="IPR014216">
    <property type="entry name" value="ABC_transptr_CydD"/>
</dbReference>
<dbReference type="NCBIfam" id="TIGR02857">
    <property type="entry name" value="CydD"/>
    <property type="match status" value="1"/>
</dbReference>
<dbReference type="GO" id="GO:0016887">
    <property type="term" value="F:ATP hydrolysis activity"/>
    <property type="evidence" value="ECO:0007669"/>
    <property type="project" value="InterPro"/>
</dbReference>